<keyword evidence="1" id="KW-0808">Transferase</keyword>
<dbReference type="AlphaFoldDB" id="A0A9J6ZAT8"/>
<protein>
    <submittedName>
        <fullName evidence="3">Class I SAM-dependent methyltransferase</fullName>
    </submittedName>
</protein>
<dbReference type="PANTHER" id="PTHR43861">
    <property type="entry name" value="TRANS-ACONITATE 2-METHYLTRANSFERASE-RELATED"/>
    <property type="match status" value="1"/>
</dbReference>
<gene>
    <name evidence="3" type="ORF">NAG76_14585</name>
</gene>
<dbReference type="Gene3D" id="2.20.25.110">
    <property type="entry name" value="S-adenosyl-L-methionine-dependent methyltransferases"/>
    <property type="match status" value="1"/>
</dbReference>
<evidence type="ECO:0000259" key="2">
    <source>
        <dbReference type="Pfam" id="PF13649"/>
    </source>
</evidence>
<accession>A0A9J6ZAT8</accession>
<sequence length="249" mass="28324">MESYGQFATVYDRLMADMPYEEWIAFAEAVWQQHGKPQKVVDLGCGTGSIAIPLAIKGYQVVGIDLSSDMLAVAAQKLEQQSSVDGNLTLLEQNMSQWELSEKVDSVISFCDCLNYIVDEDDLLATLSATYDQLKQGGSFIFDVHPITRFEQYAADQPFVYDENGISYMWSSEYDEDDHIIEHFLSIFVQEADGRYSRIDEEHVQRAYSSKWLEGALRSVGFTQIHLYSDFQLKAADDHSTRLFFVAIK</sequence>
<evidence type="ECO:0000256" key="1">
    <source>
        <dbReference type="ARBA" id="ARBA00022679"/>
    </source>
</evidence>
<proteinExistence type="predicted"/>
<evidence type="ECO:0000313" key="4">
    <source>
        <dbReference type="Proteomes" id="UP001056756"/>
    </source>
</evidence>
<dbReference type="GO" id="GO:0008168">
    <property type="term" value="F:methyltransferase activity"/>
    <property type="evidence" value="ECO:0007669"/>
    <property type="project" value="UniProtKB-KW"/>
</dbReference>
<reference evidence="3" key="1">
    <citation type="submission" date="2022-05" db="EMBL/GenBank/DDBJ databases">
        <title>Novel bacterial taxa in a minimal lignocellulolytic consortium and its capacity to transform plastics disclosed by genome-resolved metagenomics.</title>
        <authorList>
            <person name="Rodriguez C.A.D."/>
            <person name="Diaz-Garcia L."/>
            <person name="Herrera K."/>
            <person name="Tarazona N.A."/>
            <person name="Sproer C."/>
            <person name="Overmann J."/>
            <person name="Jimenez D.J."/>
        </authorList>
    </citation>
    <scope>NUCLEOTIDE SEQUENCE</scope>
    <source>
        <strain evidence="3">MAG5</strain>
    </source>
</reference>
<keyword evidence="3" id="KW-0489">Methyltransferase</keyword>
<dbReference type="Gene3D" id="3.40.50.150">
    <property type="entry name" value="Vaccinia Virus protein VP39"/>
    <property type="match status" value="1"/>
</dbReference>
<dbReference type="InterPro" id="IPR029063">
    <property type="entry name" value="SAM-dependent_MTases_sf"/>
</dbReference>
<dbReference type="GO" id="GO:0032259">
    <property type="term" value="P:methylation"/>
    <property type="evidence" value="ECO:0007669"/>
    <property type="project" value="UniProtKB-KW"/>
</dbReference>
<feature type="domain" description="Methyltransferase" evidence="2">
    <location>
        <begin position="40"/>
        <end position="138"/>
    </location>
</feature>
<organism evidence="3 4">
    <name type="scientific">Candidatus Pristimantibacillus lignocellulolyticus</name>
    <dbReference type="NCBI Taxonomy" id="2994561"/>
    <lineage>
        <taxon>Bacteria</taxon>
        <taxon>Bacillati</taxon>
        <taxon>Bacillota</taxon>
        <taxon>Bacilli</taxon>
        <taxon>Bacillales</taxon>
        <taxon>Paenibacillaceae</taxon>
        <taxon>Candidatus Pristimantibacillus</taxon>
    </lineage>
</organism>
<dbReference type="SUPFAM" id="SSF53335">
    <property type="entry name" value="S-adenosyl-L-methionine-dependent methyltransferases"/>
    <property type="match status" value="1"/>
</dbReference>
<dbReference type="EMBL" id="CP097899">
    <property type="protein sequence ID" value="URN93064.1"/>
    <property type="molecule type" value="Genomic_DNA"/>
</dbReference>
<dbReference type="CDD" id="cd02440">
    <property type="entry name" value="AdoMet_MTases"/>
    <property type="match status" value="1"/>
</dbReference>
<name>A0A9J6ZAT8_9BACL</name>
<dbReference type="Proteomes" id="UP001056756">
    <property type="component" value="Chromosome"/>
</dbReference>
<dbReference type="KEGG" id="plig:NAG76_14585"/>
<dbReference type="Pfam" id="PF13649">
    <property type="entry name" value="Methyltransf_25"/>
    <property type="match status" value="1"/>
</dbReference>
<evidence type="ECO:0000313" key="3">
    <source>
        <dbReference type="EMBL" id="URN93064.1"/>
    </source>
</evidence>
<dbReference type="InterPro" id="IPR041698">
    <property type="entry name" value="Methyltransf_25"/>
</dbReference>